<name>A0A521BZA0_9SPHI</name>
<proteinExistence type="predicted"/>
<feature type="transmembrane region" description="Helical" evidence="1">
    <location>
        <begin position="89"/>
        <end position="110"/>
    </location>
</feature>
<evidence type="ECO:0000256" key="1">
    <source>
        <dbReference type="SAM" id="Phobius"/>
    </source>
</evidence>
<reference evidence="2 3" key="1">
    <citation type="submission" date="2017-05" db="EMBL/GenBank/DDBJ databases">
        <authorList>
            <person name="Varghese N."/>
            <person name="Submissions S."/>
        </authorList>
    </citation>
    <scope>NUCLEOTIDE SEQUENCE [LARGE SCALE GENOMIC DNA]</scope>
    <source>
        <strain evidence="2 3">DSM 21342</strain>
    </source>
</reference>
<feature type="transmembrane region" description="Helical" evidence="1">
    <location>
        <begin position="143"/>
        <end position="164"/>
    </location>
</feature>
<organism evidence="2 3">
    <name type="scientific">Solitalea koreensis</name>
    <dbReference type="NCBI Taxonomy" id="543615"/>
    <lineage>
        <taxon>Bacteria</taxon>
        <taxon>Pseudomonadati</taxon>
        <taxon>Bacteroidota</taxon>
        <taxon>Sphingobacteriia</taxon>
        <taxon>Sphingobacteriales</taxon>
        <taxon>Sphingobacteriaceae</taxon>
        <taxon>Solitalea</taxon>
    </lineage>
</organism>
<keyword evidence="3" id="KW-1185">Reference proteome</keyword>
<evidence type="ECO:0008006" key="4">
    <source>
        <dbReference type="Google" id="ProtNLM"/>
    </source>
</evidence>
<keyword evidence="1" id="KW-0812">Transmembrane</keyword>
<keyword evidence="1" id="KW-0472">Membrane</keyword>
<keyword evidence="1" id="KW-1133">Transmembrane helix</keyword>
<dbReference type="OrthoDB" id="796197at2"/>
<sequence length="174" mass="19319">MKRITEEQLWDYADGLLSADEAKEIHSLIAADPSLQKKLEEIKAISKSLAEMTLETPSVDFTSKVISAWKTELASPKPAALKTIVNKKIIYGVAGLFVVSILALLAYTVAATVNVPASGIYDLSKYSSSLPKVNADVIFSNKLFYQLFFLLDVVLLLIFVDKYLRVKKLKKQYA</sequence>
<dbReference type="EMBL" id="FXSZ01000003">
    <property type="protein sequence ID" value="SMO51790.1"/>
    <property type="molecule type" value="Genomic_DNA"/>
</dbReference>
<protein>
    <recommendedName>
        <fullName evidence="4">Zinc-finger</fullName>
    </recommendedName>
</protein>
<evidence type="ECO:0000313" key="3">
    <source>
        <dbReference type="Proteomes" id="UP000315971"/>
    </source>
</evidence>
<dbReference type="Proteomes" id="UP000315971">
    <property type="component" value="Unassembled WGS sequence"/>
</dbReference>
<dbReference type="RefSeq" id="WP_142602209.1">
    <property type="nucleotide sequence ID" value="NZ_FXSZ01000003.1"/>
</dbReference>
<accession>A0A521BZA0</accession>
<gene>
    <name evidence="2" type="ORF">SAMN06265350_1032</name>
</gene>
<evidence type="ECO:0000313" key="2">
    <source>
        <dbReference type="EMBL" id="SMO51790.1"/>
    </source>
</evidence>
<dbReference type="AlphaFoldDB" id="A0A521BZA0"/>